<dbReference type="InterPro" id="IPR013830">
    <property type="entry name" value="SGNH_hydro"/>
</dbReference>
<dbReference type="Gene3D" id="3.40.50.1110">
    <property type="entry name" value="SGNH hydrolase"/>
    <property type="match status" value="1"/>
</dbReference>
<accession>A0ABP9UY01</accession>
<protein>
    <recommendedName>
        <fullName evidence="2">SGNH hydrolase-type esterase domain-containing protein</fullName>
    </recommendedName>
</protein>
<dbReference type="RefSeq" id="WP_346187539.1">
    <property type="nucleotide sequence ID" value="NZ_BAABRL010000002.1"/>
</dbReference>
<comment type="caution">
    <text evidence="3">The sequence shown here is derived from an EMBL/GenBank/DDBJ whole genome shotgun (WGS) entry which is preliminary data.</text>
</comment>
<keyword evidence="1" id="KW-0732">Signal</keyword>
<dbReference type="PANTHER" id="PTHR30383">
    <property type="entry name" value="THIOESTERASE 1/PROTEASE 1/LYSOPHOSPHOLIPASE L1"/>
    <property type="match status" value="1"/>
</dbReference>
<feature type="chain" id="PRO_5045200022" description="SGNH hydrolase-type esterase domain-containing protein" evidence="1">
    <location>
        <begin position="26"/>
        <end position="260"/>
    </location>
</feature>
<name>A0ABP9UY01_9BACT</name>
<dbReference type="SUPFAM" id="SSF52266">
    <property type="entry name" value="SGNH hydrolase"/>
    <property type="match status" value="1"/>
</dbReference>
<evidence type="ECO:0000313" key="4">
    <source>
        <dbReference type="Proteomes" id="UP001424741"/>
    </source>
</evidence>
<dbReference type="Proteomes" id="UP001424741">
    <property type="component" value="Unassembled WGS sequence"/>
</dbReference>
<sequence length="260" mass="29519">MRNSCAKMLGLIPILLSLSIGGAHAEEGVAVTRNSAIEPKQKLENDFYDWHQRHKAVLELVKKKQKVDLVFIGDSVTHMFGGEPKSSVAIGHKVWSQYYGQRNAINLGFGWDRTQNVLWRIQNGELEGIHPKVVVLMIGTNNLTGTKNARANTPEEIVEAIHLICETIHDQLPDSKVLLLSVLPRKNPKHLEPIREINKLLSELPARDYRTFLDMSSEFADQNGHFSDKLRRDDVHPNQAGYEVWAKTMEPVLERLYKAE</sequence>
<feature type="domain" description="SGNH hydrolase-type esterase" evidence="2">
    <location>
        <begin position="71"/>
        <end position="244"/>
    </location>
</feature>
<evidence type="ECO:0000313" key="3">
    <source>
        <dbReference type="EMBL" id="GAA5494600.1"/>
    </source>
</evidence>
<dbReference type="PANTHER" id="PTHR30383:SF5">
    <property type="entry name" value="SGNH HYDROLASE-TYPE ESTERASE DOMAIN-CONTAINING PROTEIN"/>
    <property type="match status" value="1"/>
</dbReference>
<reference evidence="3 4" key="1">
    <citation type="submission" date="2024-02" db="EMBL/GenBank/DDBJ databases">
        <title>Rubritalea halochordaticola NBRC 107102.</title>
        <authorList>
            <person name="Ichikawa N."/>
            <person name="Katano-Makiyama Y."/>
            <person name="Hidaka K."/>
        </authorList>
    </citation>
    <scope>NUCLEOTIDE SEQUENCE [LARGE SCALE GENOMIC DNA]</scope>
    <source>
        <strain evidence="3 4">NBRC 107102</strain>
    </source>
</reference>
<dbReference type="InterPro" id="IPR036514">
    <property type="entry name" value="SGNH_hydro_sf"/>
</dbReference>
<gene>
    <name evidence="3" type="ORF">Rhal01_00763</name>
</gene>
<dbReference type="EMBL" id="BAABRL010000002">
    <property type="protein sequence ID" value="GAA5494600.1"/>
    <property type="molecule type" value="Genomic_DNA"/>
</dbReference>
<keyword evidence="4" id="KW-1185">Reference proteome</keyword>
<evidence type="ECO:0000256" key="1">
    <source>
        <dbReference type="SAM" id="SignalP"/>
    </source>
</evidence>
<organism evidence="3 4">
    <name type="scientific">Rubritalea halochordaticola</name>
    <dbReference type="NCBI Taxonomy" id="714537"/>
    <lineage>
        <taxon>Bacteria</taxon>
        <taxon>Pseudomonadati</taxon>
        <taxon>Verrucomicrobiota</taxon>
        <taxon>Verrucomicrobiia</taxon>
        <taxon>Verrucomicrobiales</taxon>
        <taxon>Rubritaleaceae</taxon>
        <taxon>Rubritalea</taxon>
    </lineage>
</organism>
<dbReference type="Pfam" id="PF13472">
    <property type="entry name" value="Lipase_GDSL_2"/>
    <property type="match status" value="1"/>
</dbReference>
<dbReference type="InterPro" id="IPR051532">
    <property type="entry name" value="Ester_Hydrolysis_Enzymes"/>
</dbReference>
<feature type="signal peptide" evidence="1">
    <location>
        <begin position="1"/>
        <end position="25"/>
    </location>
</feature>
<proteinExistence type="predicted"/>
<evidence type="ECO:0000259" key="2">
    <source>
        <dbReference type="Pfam" id="PF13472"/>
    </source>
</evidence>